<accession>A0A0F9NAJ8</accession>
<evidence type="ECO:0000256" key="1">
    <source>
        <dbReference type="ARBA" id="ARBA00007177"/>
    </source>
</evidence>
<name>A0A0F9NAJ8_9ZZZZ</name>
<dbReference type="PANTHER" id="PTHR33643">
    <property type="entry name" value="UREASE ACCESSORY PROTEIN D"/>
    <property type="match status" value="1"/>
</dbReference>
<proteinExistence type="inferred from homology"/>
<dbReference type="EMBL" id="LAZR01008497">
    <property type="protein sequence ID" value="KKM78392.1"/>
    <property type="molecule type" value="Genomic_DNA"/>
</dbReference>
<comment type="caution">
    <text evidence="3">The sequence shown here is derived from an EMBL/GenBank/DDBJ whole genome shotgun (WGS) entry which is preliminary data.</text>
</comment>
<dbReference type="HAMAP" id="MF_01384">
    <property type="entry name" value="UreD"/>
    <property type="match status" value="1"/>
</dbReference>
<evidence type="ECO:0008006" key="4">
    <source>
        <dbReference type="Google" id="ProtNLM"/>
    </source>
</evidence>
<dbReference type="PANTHER" id="PTHR33643:SF1">
    <property type="entry name" value="UREASE ACCESSORY PROTEIN D"/>
    <property type="match status" value="1"/>
</dbReference>
<dbReference type="Pfam" id="PF01774">
    <property type="entry name" value="UreD"/>
    <property type="match status" value="1"/>
</dbReference>
<dbReference type="GO" id="GO:0016151">
    <property type="term" value="F:nickel cation binding"/>
    <property type="evidence" value="ECO:0007669"/>
    <property type="project" value="InterPro"/>
</dbReference>
<dbReference type="AlphaFoldDB" id="A0A0F9NAJ8"/>
<protein>
    <recommendedName>
        <fullName evidence="4">Urease accessory protein UreD</fullName>
    </recommendedName>
</protein>
<reference evidence="3" key="1">
    <citation type="journal article" date="2015" name="Nature">
        <title>Complex archaea that bridge the gap between prokaryotes and eukaryotes.</title>
        <authorList>
            <person name="Spang A."/>
            <person name="Saw J.H."/>
            <person name="Jorgensen S.L."/>
            <person name="Zaremba-Niedzwiedzka K."/>
            <person name="Martijn J."/>
            <person name="Lind A.E."/>
            <person name="van Eijk R."/>
            <person name="Schleper C."/>
            <person name="Guy L."/>
            <person name="Ettema T.J."/>
        </authorList>
    </citation>
    <scope>NUCLEOTIDE SEQUENCE</scope>
</reference>
<evidence type="ECO:0000256" key="2">
    <source>
        <dbReference type="ARBA" id="ARBA00023186"/>
    </source>
</evidence>
<organism evidence="3">
    <name type="scientific">marine sediment metagenome</name>
    <dbReference type="NCBI Taxonomy" id="412755"/>
    <lineage>
        <taxon>unclassified sequences</taxon>
        <taxon>metagenomes</taxon>
        <taxon>ecological metagenomes</taxon>
    </lineage>
</organism>
<evidence type="ECO:0000313" key="3">
    <source>
        <dbReference type="EMBL" id="KKM78392.1"/>
    </source>
</evidence>
<sequence>MTVFQRVEAVHHPEPFHRSGQESGHRFDLARRWAAGLSLGFEARVEAQGNGKQKPITRLVRRKHHGPLRVQRPFYPEGRHGCCHVYLLHPPGGLVSGDELRIEASVDDGAHVLLTTPAAAKLYKADSHGVAWGQHTRLQVAKNSILEYLPQETLAFDGSRGEQTTTIELETGAKCLGWEILALGRPASKLPFVSGHLEQRFRLRMDGRPLWLERQLMDPAHPRFQGHWGQGGATVQATLWVVGLEDEAAAIEQLRETLPANPRWAVTRRRGVVLLRYLGQERNEAWALCQQAWELLRPRLTGQPASVPRIWLT</sequence>
<dbReference type="InterPro" id="IPR002669">
    <property type="entry name" value="UreD"/>
</dbReference>
<comment type="similarity">
    <text evidence="1">Belongs to the UreD family.</text>
</comment>
<gene>
    <name evidence="3" type="ORF">LCGC14_1360460</name>
</gene>
<keyword evidence="2" id="KW-0143">Chaperone</keyword>